<proteinExistence type="inferred from homology"/>
<dbReference type="EMBL" id="NKHZ01000039">
    <property type="protein sequence ID" value="PNS18638.1"/>
    <property type="molecule type" value="Genomic_DNA"/>
</dbReference>
<dbReference type="PANTHER" id="PTHR12170:SF2">
    <property type="entry name" value="E3 UBIQUITIN-PROTEIN TRANSFERASE MAEA"/>
    <property type="match status" value="1"/>
</dbReference>
<gene>
    <name evidence="12" type="ORF">CAC42_5177</name>
</gene>
<feature type="coiled-coil region" evidence="9">
    <location>
        <begin position="72"/>
        <end position="99"/>
    </location>
</feature>
<keyword evidence="4" id="KW-0963">Cytoplasm</keyword>
<dbReference type="InParanoid" id="A0A2K1QU93"/>
<dbReference type="GO" id="GO:0061630">
    <property type="term" value="F:ubiquitin protein ligase activity"/>
    <property type="evidence" value="ECO:0007669"/>
    <property type="project" value="InterPro"/>
</dbReference>
<evidence type="ECO:0008006" key="14">
    <source>
        <dbReference type="Google" id="ProtNLM"/>
    </source>
</evidence>
<dbReference type="InterPro" id="IPR044063">
    <property type="entry name" value="ZF_RING_GID"/>
</dbReference>
<comment type="caution">
    <text evidence="12">The sequence shown here is derived from an EMBL/GenBank/DDBJ whole genome shotgun (WGS) entry which is preliminary data.</text>
</comment>
<comment type="similarity">
    <text evidence="3">Belongs to the FYV10 family.</text>
</comment>
<keyword evidence="7" id="KW-0862">Zinc</keyword>
<feature type="zinc finger region" description="RING-Gid-type" evidence="8">
    <location>
        <begin position="326"/>
        <end position="387"/>
    </location>
</feature>
<evidence type="ECO:0000259" key="10">
    <source>
        <dbReference type="PROSITE" id="PS50897"/>
    </source>
</evidence>
<evidence type="ECO:0000256" key="4">
    <source>
        <dbReference type="ARBA" id="ARBA00022490"/>
    </source>
</evidence>
<accession>A0A2K1QU93</accession>
<keyword evidence="5" id="KW-0479">Metal-binding</keyword>
<dbReference type="PROSITE" id="PS51867">
    <property type="entry name" value="ZF_RING_GID"/>
    <property type="match status" value="1"/>
</dbReference>
<dbReference type="GO" id="GO:0005634">
    <property type="term" value="C:nucleus"/>
    <property type="evidence" value="ECO:0007669"/>
    <property type="project" value="TreeGrafter"/>
</dbReference>
<dbReference type="FunCoup" id="A0A2K1QU93">
    <property type="interactions" value="882"/>
</dbReference>
<evidence type="ECO:0000313" key="13">
    <source>
        <dbReference type="Proteomes" id="UP000243797"/>
    </source>
</evidence>
<dbReference type="InterPro" id="IPR013144">
    <property type="entry name" value="CRA_dom"/>
</dbReference>
<dbReference type="SMART" id="SM00668">
    <property type="entry name" value="CTLH"/>
    <property type="match status" value="1"/>
</dbReference>
<keyword evidence="9" id="KW-0175">Coiled coil</keyword>
<protein>
    <recommendedName>
        <fullName evidence="14">Protein FYV10</fullName>
    </recommendedName>
</protein>
<comment type="function">
    <text evidence="1">Involved in the proteasome-dependent degradation of fructose-1,6-bisphosphatase.</text>
</comment>
<evidence type="ECO:0000256" key="2">
    <source>
        <dbReference type="ARBA" id="ARBA00004496"/>
    </source>
</evidence>
<dbReference type="PANTHER" id="PTHR12170">
    <property type="entry name" value="MACROPHAGE ERYTHROBLAST ATTACHER-RELATED"/>
    <property type="match status" value="1"/>
</dbReference>
<dbReference type="Pfam" id="PF10607">
    <property type="entry name" value="CTLH"/>
    <property type="match status" value="1"/>
</dbReference>
<dbReference type="Proteomes" id="UP000243797">
    <property type="component" value="Unassembled WGS sequence"/>
</dbReference>
<dbReference type="PROSITE" id="PS50896">
    <property type="entry name" value="LISH"/>
    <property type="match status" value="1"/>
</dbReference>
<comment type="subcellular location">
    <subcellularLocation>
        <location evidence="2">Cytoplasm</location>
    </subcellularLocation>
</comment>
<evidence type="ECO:0000259" key="11">
    <source>
        <dbReference type="PROSITE" id="PS51867"/>
    </source>
</evidence>
<keyword evidence="13" id="KW-1185">Reference proteome</keyword>
<dbReference type="InterPro" id="IPR045098">
    <property type="entry name" value="Fyv10_fam"/>
</dbReference>
<evidence type="ECO:0000256" key="6">
    <source>
        <dbReference type="ARBA" id="ARBA00022771"/>
    </source>
</evidence>
<dbReference type="PROSITE" id="PS50897">
    <property type="entry name" value="CTLH"/>
    <property type="match status" value="1"/>
</dbReference>
<dbReference type="STRING" id="2082308.A0A2K1QU93"/>
<dbReference type="GO" id="GO:0005737">
    <property type="term" value="C:cytoplasm"/>
    <property type="evidence" value="ECO:0007669"/>
    <property type="project" value="UniProtKB-SubCell"/>
</dbReference>
<dbReference type="GO" id="GO:0043161">
    <property type="term" value="P:proteasome-mediated ubiquitin-dependent protein catabolic process"/>
    <property type="evidence" value="ECO:0007669"/>
    <property type="project" value="InterPro"/>
</dbReference>
<dbReference type="SMART" id="SM00667">
    <property type="entry name" value="LisH"/>
    <property type="match status" value="1"/>
</dbReference>
<name>A0A2K1QU93_9PEZI</name>
<evidence type="ECO:0000256" key="9">
    <source>
        <dbReference type="SAM" id="Coils"/>
    </source>
</evidence>
<feature type="domain" description="CTLH" evidence="10">
    <location>
        <begin position="173"/>
        <end position="220"/>
    </location>
</feature>
<keyword evidence="6 8" id="KW-0863">Zinc-finger</keyword>
<evidence type="ECO:0000313" key="12">
    <source>
        <dbReference type="EMBL" id="PNS18638.1"/>
    </source>
</evidence>
<evidence type="ECO:0000256" key="7">
    <source>
        <dbReference type="ARBA" id="ARBA00022833"/>
    </source>
</evidence>
<dbReference type="InterPro" id="IPR024964">
    <property type="entry name" value="CTLH/CRA"/>
</dbReference>
<reference evidence="12 13" key="1">
    <citation type="submission" date="2017-06" db="EMBL/GenBank/DDBJ databases">
        <title>Draft genome sequence of a variant of Elsinoe murrayae.</title>
        <authorList>
            <person name="Cheng Q."/>
        </authorList>
    </citation>
    <scope>NUCLEOTIDE SEQUENCE [LARGE SCALE GENOMIC DNA]</scope>
    <source>
        <strain evidence="12 13">CQ-2017a</strain>
    </source>
</reference>
<dbReference type="SMART" id="SM00757">
    <property type="entry name" value="CRA"/>
    <property type="match status" value="1"/>
</dbReference>
<evidence type="ECO:0000256" key="5">
    <source>
        <dbReference type="ARBA" id="ARBA00022723"/>
    </source>
</evidence>
<sequence length="403" mass="45430">MAEHTTTKLNADTHLVLDQPLIRLPHELARKNLRTTRTQLEKFQSDTNAAIEAAQKAALKPTHSAAATVASLDAVLTKAQTLKRKLETLHAEERALQRQQSARLRHLQELHEIPSLVDVKFDRWSKTRLDRMLVDYMLRLGYTDSARMLARERGIMELVDVDAFRALGDVEMSLRQGRTAEALAWCAENKRALKEAESNLELELRLQQMIEMTRNGDTTKLIEATLHARKYLGGQQDTFYGLRAGGLLAYPSNTLTEPYRELYAATRWEYLSDLFVATYEKIFSLPSHPLLHIALSAGLSALKTPACHSVYASSSSNASSTTTSVCPICSTELNELARNVPYAHHSKSYVESDPVVLPNGRVYGRERLMAMNEKLGTPEGRIRDPTDVHQEYSERELKKVFIS</sequence>
<dbReference type="OrthoDB" id="1933455at2759"/>
<organism evidence="12 13">
    <name type="scientific">Sphaceloma murrayae</name>
    <dbReference type="NCBI Taxonomy" id="2082308"/>
    <lineage>
        <taxon>Eukaryota</taxon>
        <taxon>Fungi</taxon>
        <taxon>Dikarya</taxon>
        <taxon>Ascomycota</taxon>
        <taxon>Pezizomycotina</taxon>
        <taxon>Dothideomycetes</taxon>
        <taxon>Dothideomycetidae</taxon>
        <taxon>Myriangiales</taxon>
        <taxon>Elsinoaceae</taxon>
        <taxon>Sphaceloma</taxon>
    </lineage>
</organism>
<dbReference type="GO" id="GO:0008270">
    <property type="term" value="F:zinc ion binding"/>
    <property type="evidence" value="ECO:0007669"/>
    <property type="project" value="UniProtKB-KW"/>
</dbReference>
<dbReference type="GO" id="GO:0034657">
    <property type="term" value="C:GID complex"/>
    <property type="evidence" value="ECO:0007669"/>
    <property type="project" value="TreeGrafter"/>
</dbReference>
<dbReference type="InterPro" id="IPR006595">
    <property type="entry name" value="CTLH_C"/>
</dbReference>
<dbReference type="InterPro" id="IPR006594">
    <property type="entry name" value="LisH"/>
</dbReference>
<evidence type="ECO:0000256" key="1">
    <source>
        <dbReference type="ARBA" id="ARBA00002343"/>
    </source>
</evidence>
<evidence type="ECO:0000256" key="3">
    <source>
        <dbReference type="ARBA" id="ARBA00010615"/>
    </source>
</evidence>
<dbReference type="AlphaFoldDB" id="A0A2K1QU93"/>
<feature type="domain" description="RING-Gid-type" evidence="11">
    <location>
        <begin position="326"/>
        <end position="387"/>
    </location>
</feature>
<evidence type="ECO:0000256" key="8">
    <source>
        <dbReference type="PROSITE-ProRule" id="PRU01215"/>
    </source>
</evidence>